<evidence type="ECO:0000256" key="3">
    <source>
        <dbReference type="ARBA" id="ARBA00022448"/>
    </source>
</evidence>
<comment type="similarity">
    <text evidence="2">Belongs to the DcuC/DcuD transporter (TC 2.A.61) family.</text>
</comment>
<evidence type="ECO:0000256" key="8">
    <source>
        <dbReference type="SAM" id="Phobius"/>
    </source>
</evidence>
<dbReference type="InterPro" id="IPR018385">
    <property type="entry name" value="C4_dicarb_anaerob_car-like"/>
</dbReference>
<reference evidence="9 10" key="1">
    <citation type="journal article" date="2012" name="PLoS ONE">
        <title>Edwardsiella comparative phylogenomics reveal the new intra/inter-species taxonomic relationships, virulence evolution and niche adaptation mechanisms.</title>
        <authorList>
            <person name="Yang M."/>
            <person name="Lv Y."/>
            <person name="Xiao J."/>
            <person name="Wu H."/>
            <person name="Zheng H."/>
            <person name="Liu Q."/>
            <person name="Zhang Y."/>
            <person name="Wang Q."/>
        </authorList>
    </citation>
    <scope>NUCLEOTIDE SEQUENCE [LARGE SCALE GENOMIC DNA]</scope>
    <source>
        <strain evidence="10">080813</strain>
    </source>
</reference>
<dbReference type="GeneID" id="33940130"/>
<evidence type="ECO:0000313" key="9">
    <source>
        <dbReference type="EMBL" id="AIJ08991.1"/>
    </source>
</evidence>
<evidence type="ECO:0000256" key="5">
    <source>
        <dbReference type="ARBA" id="ARBA00022692"/>
    </source>
</evidence>
<dbReference type="GO" id="GO:0015556">
    <property type="term" value="F:C4-dicarboxylate transmembrane transporter activity"/>
    <property type="evidence" value="ECO:0007669"/>
    <property type="project" value="InterPro"/>
</dbReference>
<comment type="subcellular location">
    <subcellularLocation>
        <location evidence="1">Cell membrane</location>
        <topology evidence="1">Multi-pass membrane protein</topology>
    </subcellularLocation>
</comment>
<protein>
    <submittedName>
        <fullName evidence="9">Anaerobic C4-dicarboxylate transporter DcuC</fullName>
    </submittedName>
</protein>
<feature type="transmembrane region" description="Helical" evidence="8">
    <location>
        <begin position="312"/>
        <end position="335"/>
    </location>
</feature>
<dbReference type="EMBL" id="CP006664">
    <property type="protein sequence ID" value="AIJ08991.1"/>
    <property type="molecule type" value="Genomic_DNA"/>
</dbReference>
<feature type="transmembrane region" description="Helical" evidence="8">
    <location>
        <begin position="30"/>
        <end position="53"/>
    </location>
</feature>
<dbReference type="NCBIfam" id="TIGR00771">
    <property type="entry name" value="DcuC"/>
    <property type="match status" value="1"/>
</dbReference>
<feature type="transmembrane region" description="Helical" evidence="8">
    <location>
        <begin position="435"/>
        <end position="452"/>
    </location>
</feature>
<dbReference type="InterPro" id="IPR004669">
    <property type="entry name" value="C4_dicarb_anaerob_car"/>
</dbReference>
<feature type="transmembrane region" description="Helical" evidence="8">
    <location>
        <begin position="117"/>
        <end position="142"/>
    </location>
</feature>
<dbReference type="RefSeq" id="WP_034163260.1">
    <property type="nucleotide sequence ID" value="NZ_CP006664.1"/>
</dbReference>
<evidence type="ECO:0000256" key="2">
    <source>
        <dbReference type="ARBA" id="ARBA00005275"/>
    </source>
</evidence>
<feature type="transmembrane region" description="Helical" evidence="8">
    <location>
        <begin position="149"/>
        <end position="173"/>
    </location>
</feature>
<feature type="transmembrane region" description="Helical" evidence="8">
    <location>
        <begin position="193"/>
        <end position="216"/>
    </location>
</feature>
<keyword evidence="3" id="KW-0813">Transport</keyword>
<keyword evidence="5 8" id="KW-0812">Transmembrane</keyword>
<proteinExistence type="inferred from homology"/>
<keyword evidence="7 8" id="KW-0472">Membrane</keyword>
<evidence type="ECO:0000313" key="10">
    <source>
        <dbReference type="Proteomes" id="UP000028681"/>
    </source>
</evidence>
<evidence type="ECO:0000256" key="7">
    <source>
        <dbReference type="ARBA" id="ARBA00023136"/>
    </source>
</evidence>
<feature type="transmembrane region" description="Helical" evidence="8">
    <location>
        <begin position="270"/>
        <end position="291"/>
    </location>
</feature>
<feature type="transmembrane region" description="Helical" evidence="8">
    <location>
        <begin position="374"/>
        <end position="399"/>
    </location>
</feature>
<accession>A0A076LMA7</accession>
<dbReference type="Pfam" id="PF03606">
    <property type="entry name" value="DcuC"/>
    <property type="match status" value="1"/>
</dbReference>
<feature type="transmembrane region" description="Helical" evidence="8">
    <location>
        <begin position="74"/>
        <end position="91"/>
    </location>
</feature>
<evidence type="ECO:0000256" key="4">
    <source>
        <dbReference type="ARBA" id="ARBA00022475"/>
    </source>
</evidence>
<name>A0A076LMA7_9GAMM</name>
<dbReference type="GO" id="GO:0005886">
    <property type="term" value="C:plasma membrane"/>
    <property type="evidence" value="ECO:0007669"/>
    <property type="project" value="UniProtKB-SubCell"/>
</dbReference>
<dbReference type="KEGG" id="ete:ETEE_2553"/>
<keyword evidence="4" id="KW-1003">Cell membrane</keyword>
<evidence type="ECO:0000256" key="6">
    <source>
        <dbReference type="ARBA" id="ARBA00022989"/>
    </source>
</evidence>
<organism evidence="9 10">
    <name type="scientific">Edwardsiella anguillarum ET080813</name>
    <dbReference type="NCBI Taxonomy" id="667120"/>
    <lineage>
        <taxon>Bacteria</taxon>
        <taxon>Pseudomonadati</taxon>
        <taxon>Pseudomonadota</taxon>
        <taxon>Gammaproteobacteria</taxon>
        <taxon>Enterobacterales</taxon>
        <taxon>Hafniaceae</taxon>
        <taxon>Edwardsiella</taxon>
    </lineage>
</organism>
<dbReference type="PANTHER" id="PTHR42002:SF2">
    <property type="entry name" value="ANAEROBIC C4-DICARBOXYLATE TRANSPORTER DCUC-RELATED"/>
    <property type="match status" value="1"/>
</dbReference>
<keyword evidence="6 8" id="KW-1133">Transmembrane helix</keyword>
<dbReference type="AlphaFoldDB" id="A0A076LMA7"/>
<feature type="transmembrane region" description="Helical" evidence="8">
    <location>
        <begin position="243"/>
        <end position="264"/>
    </location>
</feature>
<dbReference type="Proteomes" id="UP000028681">
    <property type="component" value="Chromosome"/>
</dbReference>
<sequence>MIQVIIALLVIVAVARLILRGYKAEPVLLVAGLLLMFCTQLAGWGSVLPKGVATTGIAALDPFEVMRDLFSTRAADLGLMIMALMGFAHYMDHIGANEAVVRVVTRPLRRLQSPYTLLFFSYLLASLLQLAIPSATGLAVLLMGTMFPIMLGLGLSAASAAGVIATSLGVAYTPTAIDAIRGAKAVEMDVVEYVLYHQGPAALATVLVVGICHVFWQRHCDRRAGTLPQAAVRQQEDAPARSPAFYALLPMLPILMAVGSSKLFVSGINLNIVTIVMIAMAICMLIELLRLRDFKSVCDGFSHFLKGMGQAFAGVVGLLVAAGVFAHGIKVIGAIDQVILLAEHVGLPPFAMAIVFALVTFAAAIIMGSGNAPFLAFVELIPQIASSMGANAVAMILPMQQASHMGRALSPVSGVVIAVSSGAKLSPFEVVRRTSVPLIAGFLFHTALIGLFY</sequence>
<feature type="transmembrane region" description="Helical" evidence="8">
    <location>
        <begin position="347"/>
        <end position="367"/>
    </location>
</feature>
<evidence type="ECO:0000256" key="1">
    <source>
        <dbReference type="ARBA" id="ARBA00004651"/>
    </source>
</evidence>
<gene>
    <name evidence="9" type="primary">dcuC</name>
    <name evidence="9" type="ORF">ETEE_2553</name>
</gene>
<dbReference type="HOGENOM" id="CLU_030262_3_2_6"/>
<dbReference type="NCBIfam" id="NF037994">
    <property type="entry name" value="DcuC_1"/>
    <property type="match status" value="1"/>
</dbReference>
<dbReference type="PANTHER" id="PTHR42002">
    <property type="entry name" value="ANAEROBIC C4-DICARBOXYLATE TRANSPORTER DCUC-RELATED"/>
    <property type="match status" value="1"/>
</dbReference>